<keyword evidence="2" id="KW-0479">Metal-binding</keyword>
<dbReference type="GO" id="GO:0005634">
    <property type="term" value="C:nucleus"/>
    <property type="evidence" value="ECO:0007669"/>
    <property type="project" value="UniProtKB-SubCell"/>
</dbReference>
<evidence type="ECO:0000256" key="2">
    <source>
        <dbReference type="ARBA" id="ARBA00022723"/>
    </source>
</evidence>
<keyword evidence="11" id="KW-1185">Reference proteome</keyword>
<evidence type="ECO:0000256" key="5">
    <source>
        <dbReference type="ARBA" id="ARBA00022833"/>
    </source>
</evidence>
<proteinExistence type="inferred from homology"/>
<feature type="region of interest" description="Disordered" evidence="8">
    <location>
        <begin position="124"/>
        <end position="172"/>
    </location>
</feature>
<evidence type="ECO:0000256" key="7">
    <source>
        <dbReference type="ARBA" id="ARBA00037948"/>
    </source>
</evidence>
<protein>
    <recommendedName>
        <fullName evidence="9">C2H2-type domain-containing protein</fullName>
    </recommendedName>
</protein>
<dbReference type="PROSITE" id="PS00028">
    <property type="entry name" value="ZINC_FINGER_C2H2_1"/>
    <property type="match status" value="2"/>
</dbReference>
<organism evidence="10 11">
    <name type="scientific">Meganyctiphanes norvegica</name>
    <name type="common">Northern krill</name>
    <name type="synonym">Thysanopoda norvegica</name>
    <dbReference type="NCBI Taxonomy" id="48144"/>
    <lineage>
        <taxon>Eukaryota</taxon>
        <taxon>Metazoa</taxon>
        <taxon>Ecdysozoa</taxon>
        <taxon>Arthropoda</taxon>
        <taxon>Crustacea</taxon>
        <taxon>Multicrustacea</taxon>
        <taxon>Malacostraca</taxon>
        <taxon>Eumalacostraca</taxon>
        <taxon>Eucarida</taxon>
        <taxon>Euphausiacea</taxon>
        <taxon>Euphausiidae</taxon>
        <taxon>Meganyctiphanes</taxon>
    </lineage>
</organism>
<feature type="domain" description="C2H2-type" evidence="9">
    <location>
        <begin position="724"/>
        <end position="744"/>
    </location>
</feature>
<comment type="caution">
    <text evidence="10">The sequence shown here is derived from an EMBL/GenBank/DDBJ whole genome shotgun (WGS) entry which is preliminary data.</text>
</comment>
<dbReference type="GO" id="GO:0000978">
    <property type="term" value="F:RNA polymerase II cis-regulatory region sequence-specific DNA binding"/>
    <property type="evidence" value="ECO:0007669"/>
    <property type="project" value="TreeGrafter"/>
</dbReference>
<dbReference type="InterPro" id="IPR050527">
    <property type="entry name" value="Snail/Krueppel_Znf"/>
</dbReference>
<dbReference type="GO" id="GO:0000981">
    <property type="term" value="F:DNA-binding transcription factor activity, RNA polymerase II-specific"/>
    <property type="evidence" value="ECO:0007669"/>
    <property type="project" value="TreeGrafter"/>
</dbReference>
<dbReference type="Proteomes" id="UP001497623">
    <property type="component" value="Unassembled WGS sequence"/>
</dbReference>
<dbReference type="InterPro" id="IPR057618">
    <property type="entry name" value="Znf_POGZ/Z280C-D-like"/>
</dbReference>
<feature type="region of interest" description="Disordered" evidence="8">
    <location>
        <begin position="189"/>
        <end position="255"/>
    </location>
</feature>
<dbReference type="Gene3D" id="3.30.160.60">
    <property type="entry name" value="Classic Zinc Finger"/>
    <property type="match status" value="2"/>
</dbReference>
<dbReference type="AlphaFoldDB" id="A0AAV2Q4G0"/>
<dbReference type="PANTHER" id="PTHR24388">
    <property type="entry name" value="ZINC FINGER PROTEIN"/>
    <property type="match status" value="1"/>
</dbReference>
<gene>
    <name evidence="10" type="ORF">MNOR_LOCUS8017</name>
</gene>
<feature type="compositionally biased region" description="Low complexity" evidence="8">
    <location>
        <begin position="124"/>
        <end position="139"/>
    </location>
</feature>
<dbReference type="PANTHER" id="PTHR24388:SF54">
    <property type="entry name" value="PROTEIN ESCARGOT"/>
    <property type="match status" value="1"/>
</dbReference>
<dbReference type="SMART" id="SM00355">
    <property type="entry name" value="ZnF_C2H2"/>
    <property type="match status" value="6"/>
</dbReference>
<comment type="subcellular location">
    <subcellularLocation>
        <location evidence="1">Nucleus</location>
    </subcellularLocation>
</comment>
<accession>A0AAV2Q4G0</accession>
<reference evidence="10 11" key="1">
    <citation type="submission" date="2024-05" db="EMBL/GenBank/DDBJ databases">
        <authorList>
            <person name="Wallberg A."/>
        </authorList>
    </citation>
    <scope>NUCLEOTIDE SEQUENCE [LARGE SCALE GENOMIC DNA]</scope>
</reference>
<name>A0AAV2Q4G0_MEGNR</name>
<dbReference type="EMBL" id="CAXKWB010003638">
    <property type="protein sequence ID" value="CAL4069759.1"/>
    <property type="molecule type" value="Genomic_DNA"/>
</dbReference>
<feature type="region of interest" description="Disordered" evidence="8">
    <location>
        <begin position="1"/>
        <end position="39"/>
    </location>
</feature>
<comment type="similarity">
    <text evidence="7">Belongs to the snail C2H2-type zinc-finger protein family.</text>
</comment>
<feature type="domain" description="C2H2-type" evidence="9">
    <location>
        <begin position="758"/>
        <end position="779"/>
    </location>
</feature>
<evidence type="ECO:0000256" key="4">
    <source>
        <dbReference type="ARBA" id="ARBA00022771"/>
    </source>
</evidence>
<keyword evidence="4" id="KW-0863">Zinc-finger</keyword>
<evidence type="ECO:0000313" key="10">
    <source>
        <dbReference type="EMBL" id="CAL4069759.1"/>
    </source>
</evidence>
<keyword evidence="5" id="KW-0862">Zinc</keyword>
<evidence type="ECO:0000313" key="11">
    <source>
        <dbReference type="Proteomes" id="UP001497623"/>
    </source>
</evidence>
<feature type="compositionally biased region" description="Polar residues" evidence="8">
    <location>
        <begin position="1"/>
        <end position="23"/>
    </location>
</feature>
<evidence type="ECO:0000256" key="6">
    <source>
        <dbReference type="ARBA" id="ARBA00023242"/>
    </source>
</evidence>
<dbReference type="Pfam" id="PF25429">
    <property type="entry name" value="zf-POGZ"/>
    <property type="match status" value="1"/>
</dbReference>
<evidence type="ECO:0000259" key="9">
    <source>
        <dbReference type="PROSITE" id="PS00028"/>
    </source>
</evidence>
<evidence type="ECO:0000256" key="3">
    <source>
        <dbReference type="ARBA" id="ARBA00022737"/>
    </source>
</evidence>
<keyword evidence="3" id="KW-0677">Repeat</keyword>
<feature type="compositionally biased region" description="Low complexity" evidence="8">
    <location>
        <begin position="197"/>
        <end position="216"/>
    </location>
</feature>
<feature type="compositionally biased region" description="Low complexity" evidence="8">
    <location>
        <begin position="226"/>
        <end position="255"/>
    </location>
</feature>
<sequence length="1133" mass="126269">MRNQTRQNSAGRQARGSTSSSSMGRAEAPSLHMECETESLSQAQIDKALRIKNELAKLHNLNFRLPNLPVGGSLVNGTGGLDTSAVPTLTNGTANMVGLQVPQFLLLQNGQMIGQSTTMATAAQARSQTALATSSSSLPTQPPARPVRSTRVVSATDTSLPPKRFEVSSPRLRGRAGVLRSGNAILSQRSRISGGVSNRSRTASNSSNNTTTNTNSDIQVIGQRRSTAPAPAATNSNVNTSSTSSGTTTTTTTTTTTNKFFPMLYVVPRPKSSVPTTQAVAQRKDLDLKVKAILVKSAQEFVEYLLQEGLVRTSQSCQVHKQPMTNVPMKLKLGMFSDPKVLSTSGGYVWISDCCGKKYVSVYSGSIFGSTPIDKVPPSSVLKLIYHWACQTSIQNVESWVKVDKMFINKMYQYNRCVCSVILHEKVFDFGFDGTTVELGIVSLGTSTADGNKKAVKVEILGLYDRKMKSYRLFASEPEPGSNSRQRFMRILKPMERVVHRNAIILCDQSVDRNCLYSLSFVKVSVCDASDNEDNLQSNGRIMSYLRRHVPKMFQSTLSQLSLEQVQVVLDELCWREKYGMSASQTFNNLIEHIQLLTTKEAENPGVLHLLDNVSENPLQNWNVKASQGVPTRPLIPTPQPSIISGPPDAAMRQSIANMMTAISSPVPRAPVARVQNKQIPQKTLPVLSPAADQNVVQMEPFYYAQIQGTQVPKDYDEEREFVCHICKDSYINNIEFYTHMKKHLTYPDIIPDAIYVCKYCTEIFETEDLKIYHMKYNHMLADVNQRWCRICCESMSTDHQLVNHMIKKHQESEMPYRCEICNFSTSFYFSLVDHFDKEHSGSANIQCHYCLVTKVLSPGGASTFSMRVFQHMQKHKSQTGKCKSCVLTFYSKYLWEEHKKKEHVSRANTLGLQRYKLPAGARAIHFRPPPKKIEYNASGPASSARGNPQNFNQNSYYTLKTHENLSINAIDEDDDDDDRSFYCIECDGNIKLDGHYKSYQKCIKCPYATCCRNMMVKHVAVFHPTRGKKVPYKIGPEIRLSNTMYCVCGFSTLSGNHLARHLAKCEGGRYSGYPTMSAARPGGYGPMVSMPAREVMSAAPAFDMSHFLSQSMDVEDDADEPMEMPVSVELDD</sequence>
<feature type="non-terminal residue" evidence="10">
    <location>
        <position position="1133"/>
    </location>
</feature>
<dbReference type="InterPro" id="IPR013087">
    <property type="entry name" value="Znf_C2H2_type"/>
</dbReference>
<evidence type="ECO:0000256" key="1">
    <source>
        <dbReference type="ARBA" id="ARBA00004123"/>
    </source>
</evidence>
<keyword evidence="6" id="KW-0539">Nucleus</keyword>
<evidence type="ECO:0000256" key="8">
    <source>
        <dbReference type="SAM" id="MobiDB-lite"/>
    </source>
</evidence>
<dbReference type="GO" id="GO:0008270">
    <property type="term" value="F:zinc ion binding"/>
    <property type="evidence" value="ECO:0007669"/>
    <property type="project" value="UniProtKB-KW"/>
</dbReference>